<dbReference type="eggNOG" id="COG0631">
    <property type="taxonomic scope" value="Bacteria"/>
</dbReference>
<dbReference type="InterPro" id="IPR036457">
    <property type="entry name" value="PPM-type-like_dom_sf"/>
</dbReference>
<gene>
    <name evidence="2" type="ordered locus">PCC7424_0026</name>
</gene>
<keyword evidence="3" id="KW-1185">Reference proteome</keyword>
<dbReference type="SUPFAM" id="SSF81606">
    <property type="entry name" value="PP2C-like"/>
    <property type="match status" value="1"/>
</dbReference>
<dbReference type="GO" id="GO:0004722">
    <property type="term" value="F:protein serine/threonine phosphatase activity"/>
    <property type="evidence" value="ECO:0007669"/>
    <property type="project" value="InterPro"/>
</dbReference>
<dbReference type="PROSITE" id="PS51746">
    <property type="entry name" value="PPM_2"/>
    <property type="match status" value="1"/>
</dbReference>
<evidence type="ECO:0000259" key="1">
    <source>
        <dbReference type="PROSITE" id="PS51746"/>
    </source>
</evidence>
<dbReference type="KEGG" id="cyc:PCC7424_0026"/>
<reference evidence="3" key="1">
    <citation type="journal article" date="2011" name="MBio">
        <title>Novel metabolic attributes of the genus Cyanothece, comprising a group of unicellular nitrogen-fixing Cyanobacteria.</title>
        <authorList>
            <person name="Bandyopadhyay A."/>
            <person name="Elvitigala T."/>
            <person name="Welsh E."/>
            <person name="Stockel J."/>
            <person name="Liberton M."/>
            <person name="Min H."/>
            <person name="Sherman L.A."/>
            <person name="Pakrasi H.B."/>
        </authorList>
    </citation>
    <scope>NUCLEOTIDE SEQUENCE [LARGE SCALE GENOMIC DNA]</scope>
    <source>
        <strain evidence="3">PCC 7424</strain>
    </source>
</reference>
<organism evidence="2 3">
    <name type="scientific">Gloeothece citriformis (strain PCC 7424)</name>
    <name type="common">Cyanothece sp. (strain PCC 7424)</name>
    <dbReference type="NCBI Taxonomy" id="65393"/>
    <lineage>
        <taxon>Bacteria</taxon>
        <taxon>Bacillati</taxon>
        <taxon>Cyanobacteriota</taxon>
        <taxon>Cyanophyceae</taxon>
        <taxon>Oscillatoriophycideae</taxon>
        <taxon>Chroococcales</taxon>
        <taxon>Aphanothecaceae</taxon>
        <taxon>Gloeothece</taxon>
        <taxon>Gloeothece citriformis</taxon>
    </lineage>
</organism>
<dbReference type="Pfam" id="PF13672">
    <property type="entry name" value="PP2C_2"/>
    <property type="match status" value="1"/>
</dbReference>
<dbReference type="InterPro" id="IPR015655">
    <property type="entry name" value="PP2C"/>
</dbReference>
<evidence type="ECO:0000313" key="3">
    <source>
        <dbReference type="Proteomes" id="UP000002384"/>
    </source>
</evidence>
<dbReference type="PANTHER" id="PTHR13832:SF827">
    <property type="entry name" value="PROTEIN PHOSPHATASE 1L"/>
    <property type="match status" value="1"/>
</dbReference>
<dbReference type="NCBIfam" id="NF011149">
    <property type="entry name" value="PRK14559.1"/>
    <property type="match status" value="1"/>
</dbReference>
<dbReference type="AlphaFoldDB" id="B7K812"/>
<dbReference type="eggNOG" id="COG2093">
    <property type="taxonomic scope" value="Bacteria"/>
</dbReference>
<dbReference type="SMART" id="SM00331">
    <property type="entry name" value="PP2C_SIG"/>
    <property type="match status" value="1"/>
</dbReference>
<dbReference type="SMART" id="SM00332">
    <property type="entry name" value="PP2Cc"/>
    <property type="match status" value="1"/>
</dbReference>
<name>B7K812_GLOC7</name>
<accession>B7K812</accession>
<protein>
    <submittedName>
        <fullName evidence="2">Protein serine/threonine phosphatase</fullName>
    </submittedName>
</protein>
<dbReference type="EMBL" id="CP001291">
    <property type="protein sequence ID" value="ACK68500.1"/>
    <property type="molecule type" value="Genomic_DNA"/>
</dbReference>
<dbReference type="Pfam" id="PF12773">
    <property type="entry name" value="DZR"/>
    <property type="match status" value="1"/>
</dbReference>
<dbReference type="Proteomes" id="UP000002384">
    <property type="component" value="Chromosome"/>
</dbReference>
<dbReference type="InterPro" id="IPR001932">
    <property type="entry name" value="PPM-type_phosphatase-like_dom"/>
</dbReference>
<dbReference type="RefSeq" id="WP_012597451.1">
    <property type="nucleotide sequence ID" value="NC_011729.1"/>
</dbReference>
<dbReference type="InterPro" id="IPR025874">
    <property type="entry name" value="DZR"/>
</dbReference>
<sequence>MLICPQCQYDNPNHSQSCQRCGVSLAEKPCPECGTMVSFEEQNCPNCGAFTATRWWALITPNSPSLSALETRYLDPGERYRLIMESDLNLPFPLPPQTPDKDLGFQALVMDCQPLQKSVLKSLLEQQEEWLNAEDNPQEENSDRRTSLWHQIGIPQRAFPYLKTRQFSPIIPDIHEAWHDGNQEVILLDDRISWQLLSQFWAREELPMLQIVYWLNEMASLWTPLTEVGCCQSLLVENNLRVDEDQSFGLLRLYEDRDDRQPTLQDLGRMWQQLLHQSKSDKKEALDQLLKDLISGQINQVEQLCLQLQYLAEQEQLTSDEVGKKPLFSEDSDDDYGDVDTVPLPSNFFQEDDSFDTDAEHETIIEGCTTEEFSTADLPMQLLSITDVGHTDTGRLRRHNEDHFALLSDVTKHHSNRGQTIRARGLYIVCDGMGGHASGEVASAIAVKTLQDFFATHWEKGLPDAETIEKAIFLANDAIYKVNQDKDSYGAGRMGTTLVMMLLEGTQVAIAHVGDSRIYQINRKWGLQQLTVDHEVGQKAVQEGVEPQIAYSRPDAYQLTQALGPHESQYIKPDIKYLDLHEDTLLLLCSDGLSDNKFLEIHYSSCLTPLISSGANLDEGLEKLFALANQKNGHDNITAILVRIKLQPCFD</sequence>
<evidence type="ECO:0000313" key="2">
    <source>
        <dbReference type="EMBL" id="ACK68500.1"/>
    </source>
</evidence>
<feature type="domain" description="PPM-type phosphatase" evidence="1">
    <location>
        <begin position="387"/>
        <end position="644"/>
    </location>
</feature>
<dbReference type="PANTHER" id="PTHR13832">
    <property type="entry name" value="PROTEIN PHOSPHATASE 2C"/>
    <property type="match status" value="1"/>
</dbReference>
<dbReference type="STRING" id="65393.PCC7424_0026"/>
<dbReference type="Gene3D" id="3.60.40.10">
    <property type="entry name" value="PPM-type phosphatase domain"/>
    <property type="match status" value="1"/>
</dbReference>
<dbReference type="OrthoDB" id="495860at2"/>
<proteinExistence type="predicted"/>
<dbReference type="CDD" id="cd00143">
    <property type="entry name" value="PP2Cc"/>
    <property type="match status" value="1"/>
</dbReference>
<dbReference type="HOGENOM" id="CLU_025251_0_0_3"/>